<organism evidence="2 3">
    <name type="scientific">Diacronema lutheri</name>
    <name type="common">Unicellular marine alga</name>
    <name type="synonym">Monochrysis lutheri</name>
    <dbReference type="NCBI Taxonomy" id="2081491"/>
    <lineage>
        <taxon>Eukaryota</taxon>
        <taxon>Haptista</taxon>
        <taxon>Haptophyta</taxon>
        <taxon>Pavlovophyceae</taxon>
        <taxon>Pavlovales</taxon>
        <taxon>Pavlovaceae</taxon>
        <taxon>Diacronema</taxon>
    </lineage>
</organism>
<feature type="region of interest" description="Disordered" evidence="1">
    <location>
        <begin position="64"/>
        <end position="98"/>
    </location>
</feature>
<dbReference type="AlphaFoldDB" id="A0A8J5X8N9"/>
<feature type="compositionally biased region" description="Gly residues" evidence="1">
    <location>
        <begin position="70"/>
        <end position="85"/>
    </location>
</feature>
<evidence type="ECO:0000313" key="3">
    <source>
        <dbReference type="Proteomes" id="UP000751190"/>
    </source>
</evidence>
<keyword evidence="3" id="KW-1185">Reference proteome</keyword>
<proteinExistence type="predicted"/>
<evidence type="ECO:0000313" key="2">
    <source>
        <dbReference type="EMBL" id="KAG8461868.1"/>
    </source>
</evidence>
<sequence length="406" mass="42563">MGKDELISVLHGVNIANMSATDVSTMCDEICKVTGQTKPSNVGKKRLMIDNFYQDFKGLVGVDTSAPSSRGGGGGGGVGGGGGGPPVASGPPTLDASSLETTEQIIGEIAVRAAAGPISANDISQLSSAITKVTGSKPPGSLAQKRVFVDDFFVAKGGMHSATAQAALARAASAPHRAAAVASDGGGGGGIAGAGTHLAAPTGVPRMPDFDSPGHPTALPPAVPRGPPTRAELFALCHRAIKVGHGWVRADTEAKQLATAIYELTTMPVGPDPAQYVADWYNWMRWQTGAPAEPRAFRVRPKPRAALHEDMAAQQMLYAQQLQQQQLQQHMYQQHLYQQQQQQQHMFPHPLMPQPQQMANAMLGVGGAAGGGYTDPMHAQMLAQMHAQQLGGQNQMMGAMYGAQRR</sequence>
<protein>
    <submittedName>
        <fullName evidence="2">Uncharacterized protein</fullName>
    </submittedName>
</protein>
<dbReference type="Proteomes" id="UP000751190">
    <property type="component" value="Unassembled WGS sequence"/>
</dbReference>
<name>A0A8J5X8N9_DIALT</name>
<comment type="caution">
    <text evidence="2">The sequence shown here is derived from an EMBL/GenBank/DDBJ whole genome shotgun (WGS) entry which is preliminary data.</text>
</comment>
<accession>A0A8J5X8N9</accession>
<evidence type="ECO:0000256" key="1">
    <source>
        <dbReference type="SAM" id="MobiDB-lite"/>
    </source>
</evidence>
<dbReference type="EMBL" id="JAGTXO010000023">
    <property type="protein sequence ID" value="KAG8461868.1"/>
    <property type="molecule type" value="Genomic_DNA"/>
</dbReference>
<gene>
    <name evidence="2" type="ORF">KFE25_013887</name>
</gene>
<reference evidence="2" key="1">
    <citation type="submission" date="2021-05" db="EMBL/GenBank/DDBJ databases">
        <title>The genome of the haptophyte Pavlova lutheri (Diacronema luteri, Pavlovales) - a model for lipid biosynthesis in eukaryotic algae.</title>
        <authorList>
            <person name="Hulatt C.J."/>
            <person name="Posewitz M.C."/>
        </authorList>
    </citation>
    <scope>NUCLEOTIDE SEQUENCE</scope>
    <source>
        <strain evidence="2">NIVA-4/92</strain>
    </source>
</reference>